<dbReference type="GO" id="GO:0015254">
    <property type="term" value="F:glycerol channel activity"/>
    <property type="evidence" value="ECO:0007669"/>
    <property type="project" value="TreeGrafter"/>
</dbReference>
<evidence type="ECO:0000313" key="10">
    <source>
        <dbReference type="EMBL" id="TKS70911.1"/>
    </source>
</evidence>
<evidence type="ECO:0000256" key="1">
    <source>
        <dbReference type="ARBA" id="ARBA00004141"/>
    </source>
</evidence>
<keyword evidence="6 9" id="KW-0472">Membrane</keyword>
<keyword evidence="4 9" id="KW-0812">Transmembrane</keyword>
<evidence type="ECO:0000256" key="8">
    <source>
        <dbReference type="ARBA" id="ARBA00049405"/>
    </source>
</evidence>
<evidence type="ECO:0000256" key="9">
    <source>
        <dbReference type="SAM" id="Phobius"/>
    </source>
</evidence>
<name>A0A4U5UAI9_COLLU</name>
<accession>A0A4U5UAI9</accession>
<dbReference type="GO" id="GO:0015204">
    <property type="term" value="F:urea transmembrane transporter activity"/>
    <property type="evidence" value="ECO:0007669"/>
    <property type="project" value="TreeGrafter"/>
</dbReference>
<dbReference type="InterPro" id="IPR023271">
    <property type="entry name" value="Aquaporin-like"/>
</dbReference>
<dbReference type="PRINTS" id="PR02019">
    <property type="entry name" value="AQUAPORIN7"/>
</dbReference>
<organism evidence="10 11">
    <name type="scientific">Collichthys lucidus</name>
    <name type="common">Big head croaker</name>
    <name type="synonym">Sciaena lucida</name>
    <dbReference type="NCBI Taxonomy" id="240159"/>
    <lineage>
        <taxon>Eukaryota</taxon>
        <taxon>Metazoa</taxon>
        <taxon>Chordata</taxon>
        <taxon>Craniata</taxon>
        <taxon>Vertebrata</taxon>
        <taxon>Euteleostomi</taxon>
        <taxon>Actinopterygii</taxon>
        <taxon>Neopterygii</taxon>
        <taxon>Teleostei</taxon>
        <taxon>Neoteleostei</taxon>
        <taxon>Acanthomorphata</taxon>
        <taxon>Eupercaria</taxon>
        <taxon>Sciaenidae</taxon>
        <taxon>Collichthys</taxon>
    </lineage>
</organism>
<dbReference type="InterPro" id="IPR000425">
    <property type="entry name" value="MIP"/>
</dbReference>
<evidence type="ECO:0000256" key="3">
    <source>
        <dbReference type="ARBA" id="ARBA00022448"/>
    </source>
</evidence>
<protein>
    <submittedName>
        <fullName evidence="10">Aquaporin-7</fullName>
    </submittedName>
</protein>
<dbReference type="SUPFAM" id="SSF81338">
    <property type="entry name" value="Aquaporin-like"/>
    <property type="match status" value="1"/>
</dbReference>
<feature type="transmembrane region" description="Helical" evidence="9">
    <location>
        <begin position="112"/>
        <end position="130"/>
    </location>
</feature>
<dbReference type="Gene3D" id="1.20.1080.10">
    <property type="entry name" value="Glycerol uptake facilitator protein"/>
    <property type="match status" value="2"/>
</dbReference>
<feature type="transmembrane region" description="Helical" evidence="9">
    <location>
        <begin position="73"/>
        <end position="100"/>
    </location>
</feature>
<proteinExistence type="inferred from homology"/>
<keyword evidence="11" id="KW-1185">Reference proteome</keyword>
<evidence type="ECO:0000256" key="6">
    <source>
        <dbReference type="ARBA" id="ARBA00023136"/>
    </source>
</evidence>
<reference evidence="10 11" key="1">
    <citation type="submission" date="2019-01" db="EMBL/GenBank/DDBJ databases">
        <title>Genome Assembly of Collichthys lucidus.</title>
        <authorList>
            <person name="Cai M."/>
            <person name="Xiao S."/>
        </authorList>
    </citation>
    <scope>NUCLEOTIDE SEQUENCE [LARGE SCALE GENOMIC DNA]</scope>
    <source>
        <strain evidence="10">JT15FE1705JMU</strain>
        <tissue evidence="10">Muscle</tissue>
    </source>
</reference>
<dbReference type="AlphaFoldDB" id="A0A4U5UAI9"/>
<keyword evidence="5 9" id="KW-1133">Transmembrane helix</keyword>
<comment type="subcellular location">
    <subcellularLocation>
        <location evidence="1">Membrane</location>
        <topology evidence="1">Multi-pass membrane protein</topology>
    </subcellularLocation>
</comment>
<feature type="transmembrane region" description="Helical" evidence="9">
    <location>
        <begin position="31"/>
        <end position="53"/>
    </location>
</feature>
<dbReference type="GO" id="GO:0016323">
    <property type="term" value="C:basolateral plasma membrane"/>
    <property type="evidence" value="ECO:0007669"/>
    <property type="project" value="TreeGrafter"/>
</dbReference>
<dbReference type="PANTHER" id="PTHR43829">
    <property type="entry name" value="AQUAPORIN OR AQUAGLYCEROPORIN RELATED"/>
    <property type="match status" value="1"/>
</dbReference>
<evidence type="ECO:0000256" key="5">
    <source>
        <dbReference type="ARBA" id="ARBA00022989"/>
    </source>
</evidence>
<gene>
    <name evidence="10" type="ORF">D9C73_005640</name>
</gene>
<dbReference type="Pfam" id="PF00230">
    <property type="entry name" value="MIP"/>
    <property type="match status" value="1"/>
</dbReference>
<dbReference type="InterPro" id="IPR050363">
    <property type="entry name" value="MIP/Aquaporin"/>
</dbReference>
<sequence length="224" mass="23517">MKDLVQSVELGVSQRKGVNVTRPRVWLKNEFVRVGLAETLCTYVMMALGLGSVAQVVTGQGAFGQYLSINLGFGLGVAMGVHVGGKVFGTAMLLLCLMALSDQKNKPAAAGSEPVVVGLLVLLIGISLGSNSGYAINPTRDIGPRVFTAIAGWGADVFRAGNGWWWVPLVAPCIGGVLGAGIYKALVEMHHPPLSEQGERLVEELAEETSPLGKQGNCETNVCV</sequence>
<keyword evidence="3" id="KW-0813">Transport</keyword>
<feature type="transmembrane region" description="Helical" evidence="9">
    <location>
        <begin position="163"/>
        <end position="183"/>
    </location>
</feature>
<evidence type="ECO:0000256" key="4">
    <source>
        <dbReference type="ARBA" id="ARBA00022692"/>
    </source>
</evidence>
<dbReference type="Proteomes" id="UP000298787">
    <property type="component" value="Chromosome 5"/>
</dbReference>
<dbReference type="GO" id="GO:0015250">
    <property type="term" value="F:water channel activity"/>
    <property type="evidence" value="ECO:0007669"/>
    <property type="project" value="TreeGrafter"/>
</dbReference>
<comment type="catalytic activity">
    <reaction evidence="7">
        <text>H2O(in) = H2O(out)</text>
        <dbReference type="Rhea" id="RHEA:29667"/>
        <dbReference type="ChEBI" id="CHEBI:15377"/>
    </reaction>
</comment>
<evidence type="ECO:0000256" key="7">
    <source>
        <dbReference type="ARBA" id="ARBA00034651"/>
    </source>
</evidence>
<evidence type="ECO:0000313" key="11">
    <source>
        <dbReference type="Proteomes" id="UP000298787"/>
    </source>
</evidence>
<dbReference type="EMBL" id="CM014082">
    <property type="protein sequence ID" value="TKS70911.1"/>
    <property type="molecule type" value="Genomic_DNA"/>
</dbReference>
<evidence type="ECO:0000256" key="2">
    <source>
        <dbReference type="ARBA" id="ARBA00006175"/>
    </source>
</evidence>
<comment type="catalytic activity">
    <reaction evidence="8">
        <text>glycerol(in) = glycerol(out)</text>
        <dbReference type="Rhea" id="RHEA:29675"/>
        <dbReference type="ChEBI" id="CHEBI:17754"/>
    </reaction>
</comment>
<dbReference type="PANTHER" id="PTHR43829:SF15">
    <property type="entry name" value="AQUAPORIN-7"/>
    <property type="match status" value="1"/>
</dbReference>
<comment type="similarity">
    <text evidence="2">Belongs to the MIP/aquaporin (TC 1.A.8) family.</text>
</comment>
<dbReference type="STRING" id="240159.A0A4U5UAI9"/>